<reference evidence="2 3" key="1">
    <citation type="journal article" date="2014" name="Int. J. Syst. Evol. Microbiol.">
        <title>Streptomyces hoynatensis sp. nov., isolated from deep marine sediment.</title>
        <authorList>
            <person name="Veyisoglu A."/>
            <person name="Sahin N."/>
        </authorList>
    </citation>
    <scope>NUCLEOTIDE SEQUENCE [LARGE SCALE GENOMIC DNA]</scope>
    <source>
        <strain evidence="2 3">KCTC 29097</strain>
    </source>
</reference>
<evidence type="ECO:0000259" key="1">
    <source>
        <dbReference type="SMART" id="SM00644"/>
    </source>
</evidence>
<dbReference type="Gene3D" id="3.40.80.10">
    <property type="entry name" value="Peptidoglycan recognition protein-like"/>
    <property type="match status" value="1"/>
</dbReference>
<dbReference type="Pfam" id="PF01510">
    <property type="entry name" value="Amidase_2"/>
    <property type="match status" value="1"/>
</dbReference>
<dbReference type="SUPFAM" id="SSF55846">
    <property type="entry name" value="N-acetylmuramoyl-L-alanine amidase-like"/>
    <property type="match status" value="1"/>
</dbReference>
<protein>
    <submittedName>
        <fullName evidence="2">N-acetylmuramoyl-L-alanine amidase</fullName>
    </submittedName>
</protein>
<keyword evidence="3" id="KW-1185">Reference proteome</keyword>
<dbReference type="InterPro" id="IPR002502">
    <property type="entry name" value="Amidase_domain"/>
</dbReference>
<dbReference type="GO" id="GO:0008745">
    <property type="term" value="F:N-acetylmuramoyl-L-alanine amidase activity"/>
    <property type="evidence" value="ECO:0007669"/>
    <property type="project" value="InterPro"/>
</dbReference>
<dbReference type="GO" id="GO:0009253">
    <property type="term" value="P:peptidoglycan catabolic process"/>
    <property type="evidence" value="ECO:0007669"/>
    <property type="project" value="InterPro"/>
</dbReference>
<accession>A0A3A9YL36</accession>
<organism evidence="2 3">
    <name type="scientific">Streptomyces hoynatensis</name>
    <dbReference type="NCBI Taxonomy" id="1141874"/>
    <lineage>
        <taxon>Bacteria</taxon>
        <taxon>Bacillati</taxon>
        <taxon>Actinomycetota</taxon>
        <taxon>Actinomycetes</taxon>
        <taxon>Kitasatosporales</taxon>
        <taxon>Streptomycetaceae</taxon>
        <taxon>Streptomyces</taxon>
    </lineage>
</organism>
<dbReference type="Proteomes" id="UP000272474">
    <property type="component" value="Unassembled WGS sequence"/>
</dbReference>
<evidence type="ECO:0000313" key="3">
    <source>
        <dbReference type="Proteomes" id="UP000272474"/>
    </source>
</evidence>
<dbReference type="EMBL" id="RBAL01000034">
    <property type="protein sequence ID" value="RKN35934.1"/>
    <property type="molecule type" value="Genomic_DNA"/>
</dbReference>
<evidence type="ECO:0000313" key="2">
    <source>
        <dbReference type="EMBL" id="RKN35934.1"/>
    </source>
</evidence>
<dbReference type="OrthoDB" id="5178799at2"/>
<gene>
    <name evidence="2" type="ORF">D7294_30355</name>
</gene>
<dbReference type="AlphaFoldDB" id="A0A3A9YL36"/>
<dbReference type="SMART" id="SM00644">
    <property type="entry name" value="Ami_2"/>
    <property type="match status" value="1"/>
</dbReference>
<dbReference type="InterPro" id="IPR036505">
    <property type="entry name" value="Amidase/PGRP_sf"/>
</dbReference>
<name>A0A3A9YL36_9ACTN</name>
<comment type="caution">
    <text evidence="2">The sequence shown here is derived from an EMBL/GenBank/DDBJ whole genome shotgun (WGS) entry which is preliminary data.</text>
</comment>
<feature type="domain" description="N-acetylmuramoyl-L-alanine amidase" evidence="1">
    <location>
        <begin position="27"/>
        <end position="180"/>
    </location>
</feature>
<proteinExistence type="predicted"/>
<sequence length="288" mass="31122">MATPLSADRLVAALRAEGISVHEHSGWRTHNRAGHGAWGPVNGVLIHHTAGHGDREVCYDGRSDLPGPLCHAWLGKTDGFWMIGNGRANHAGKADSRVLAQVANESYGTRPVAPGPGDVDGNAVYYGLEIENLGNGKDPYPSKQYDTAVRFAAAICRAHGWGAKSVIGHKESTSQKIDPSFDMPTFRAHVAERLAHPANWNPKEEDMPLSADDIAKVWKSDILTSAPEAAARGNETVTPETWFTYLGARVREIKAEVADLRKALPTGGVDMEALADLVVEKIAQRLDR</sequence>